<accession>A0AA35XK04</accession>
<dbReference type="Proteomes" id="UP001174909">
    <property type="component" value="Unassembled WGS sequence"/>
</dbReference>
<dbReference type="PROSITE" id="PS00028">
    <property type="entry name" value="ZINC_FINGER_C2H2_1"/>
    <property type="match status" value="1"/>
</dbReference>
<dbReference type="PROSITE" id="PS50174">
    <property type="entry name" value="G_PATCH"/>
    <property type="match status" value="1"/>
</dbReference>
<dbReference type="PANTHER" id="PTHR47251">
    <property type="entry name" value="FINGER DOMAIN PROTEIN, PUTATIVE (AFU_ORTHOLOGUE AFUA_3G04180)-RELATED"/>
    <property type="match status" value="1"/>
</dbReference>
<dbReference type="EMBL" id="CASHTH010004204">
    <property type="protein sequence ID" value="CAI8054700.1"/>
    <property type="molecule type" value="Genomic_DNA"/>
</dbReference>
<dbReference type="InterPro" id="IPR000467">
    <property type="entry name" value="G_patch_dom"/>
</dbReference>
<sequence>MDKLSFSRFNEKRNYKSSDTTGYDEYVEGVEPEETMSLETHIGESNMGYRLVQKMGWKSGTGLGKDGQGRLEPVPLALKDDNMGLGRWTYEVEQAQDTTDKRRQLETEKEITSDLVEKYKMQAEKEDKLVETILEMNKSFYCDLCDKQYFKYSEYDNHLNSYDHHHRQRLKDLKQWEAGRRFGGHREEEEKKKLRAAYEVAMEKAYMRQRQSRRKTAPGFKPISGGSTTFQRPTPEIASGPAQDSADTGVKRPSEDGGKAAEKKSRLSKYGGLKFQSAGNLVTVGDKTRMDEAGKKGRGYQDSMTKEEEGPPETQPRPGKSSVREGSPATRTQSIRTYDRSSREGSAEYEGSKFSFGFSKKKTQSQPAKSDPSEGEPKKSKSEGPKGAAPGPPPLMSRQRELMTKAFGGDSDSDEDEGMELTKMAVRGTPRFMFHIRK</sequence>
<feature type="compositionally biased region" description="Basic and acidic residues" evidence="1">
    <location>
        <begin position="1"/>
        <end position="16"/>
    </location>
</feature>
<feature type="compositionally biased region" description="Basic and acidic residues" evidence="1">
    <location>
        <begin position="286"/>
        <end position="295"/>
    </location>
</feature>
<proteinExistence type="predicted"/>
<dbReference type="GO" id="GO:0003676">
    <property type="term" value="F:nucleic acid binding"/>
    <property type="evidence" value="ECO:0007669"/>
    <property type="project" value="InterPro"/>
</dbReference>
<feature type="region of interest" description="Disordered" evidence="1">
    <location>
        <begin position="207"/>
        <end position="418"/>
    </location>
</feature>
<evidence type="ECO:0000259" key="2">
    <source>
        <dbReference type="PROSITE" id="PS50174"/>
    </source>
</evidence>
<dbReference type="Pfam" id="PF01585">
    <property type="entry name" value="G-patch"/>
    <property type="match status" value="1"/>
</dbReference>
<comment type="caution">
    <text evidence="3">The sequence shown here is derived from an EMBL/GenBank/DDBJ whole genome shotgun (WGS) entry which is preliminary data.</text>
</comment>
<dbReference type="InterPro" id="IPR036236">
    <property type="entry name" value="Znf_C2H2_sf"/>
</dbReference>
<dbReference type="PANTHER" id="PTHR47251:SF1">
    <property type="entry name" value="FINGER DOMAIN PROTEIN, PUTATIVE (AFU_ORTHOLOGUE AFUA_3G04180)-RELATED"/>
    <property type="match status" value="1"/>
</dbReference>
<evidence type="ECO:0000256" key="1">
    <source>
        <dbReference type="SAM" id="MobiDB-lite"/>
    </source>
</evidence>
<dbReference type="SMART" id="SM00443">
    <property type="entry name" value="G_patch"/>
    <property type="match status" value="1"/>
</dbReference>
<dbReference type="InterPro" id="IPR013087">
    <property type="entry name" value="Znf_C2H2_type"/>
</dbReference>
<evidence type="ECO:0000313" key="4">
    <source>
        <dbReference type="Proteomes" id="UP001174909"/>
    </source>
</evidence>
<feature type="compositionally biased region" description="Basic and acidic residues" evidence="1">
    <location>
        <begin position="249"/>
        <end position="265"/>
    </location>
</feature>
<feature type="compositionally biased region" description="Basic and acidic residues" evidence="1">
    <location>
        <begin position="371"/>
        <end position="384"/>
    </location>
</feature>
<feature type="region of interest" description="Disordered" evidence="1">
    <location>
        <begin position="1"/>
        <end position="22"/>
    </location>
</feature>
<evidence type="ECO:0000313" key="3">
    <source>
        <dbReference type="EMBL" id="CAI8054700.1"/>
    </source>
</evidence>
<protein>
    <submittedName>
        <fullName evidence="3">G patch domain-containing protein 8</fullName>
    </submittedName>
</protein>
<reference evidence="3" key="1">
    <citation type="submission" date="2023-03" db="EMBL/GenBank/DDBJ databases">
        <authorList>
            <person name="Steffen K."/>
            <person name="Cardenas P."/>
        </authorList>
    </citation>
    <scope>NUCLEOTIDE SEQUENCE</scope>
</reference>
<dbReference type="AlphaFoldDB" id="A0AA35XK04"/>
<name>A0AA35XK04_GEOBA</name>
<dbReference type="SUPFAM" id="SSF57667">
    <property type="entry name" value="beta-beta-alpha zinc fingers"/>
    <property type="match status" value="1"/>
</dbReference>
<organism evidence="3 4">
    <name type="scientific">Geodia barretti</name>
    <name type="common">Barrett's horny sponge</name>
    <dbReference type="NCBI Taxonomy" id="519541"/>
    <lineage>
        <taxon>Eukaryota</taxon>
        <taxon>Metazoa</taxon>
        <taxon>Porifera</taxon>
        <taxon>Demospongiae</taxon>
        <taxon>Heteroscleromorpha</taxon>
        <taxon>Tetractinellida</taxon>
        <taxon>Astrophorina</taxon>
        <taxon>Geodiidae</taxon>
        <taxon>Geodia</taxon>
    </lineage>
</organism>
<feature type="compositionally biased region" description="Basic and acidic residues" evidence="1">
    <location>
        <begin position="337"/>
        <end position="346"/>
    </location>
</feature>
<gene>
    <name evidence="3" type="ORF">GBAR_LOCUS29833</name>
</gene>
<keyword evidence="4" id="KW-1185">Reference proteome</keyword>
<feature type="domain" description="G-patch" evidence="2">
    <location>
        <begin position="44"/>
        <end position="86"/>
    </location>
</feature>